<dbReference type="InterPro" id="IPR025295">
    <property type="entry name" value="eCIS_core_dom"/>
</dbReference>
<dbReference type="EMBL" id="CP043494">
    <property type="protein sequence ID" value="WNG46193.1"/>
    <property type="molecule type" value="Genomic_DNA"/>
</dbReference>
<gene>
    <name evidence="3" type="ORF">F0U60_20280</name>
</gene>
<evidence type="ECO:0000313" key="4">
    <source>
        <dbReference type="Proteomes" id="UP001611383"/>
    </source>
</evidence>
<sequence>MLARVQALGEMRGQCSHVLGVCLRDSISSWSMRTLASGSRAATTGSPAPQGASSRAGGSAPHRIPAETEPVPSIVHEVLRSPGQRLDEGTRTFMGERLGHDFSQVRVHADTRASESARAIGARAYTVGRDIVFDAPSYLPSTEAGRRLLAHELTHVLQQEGASAGPGLKLGPLEDRFEREAMAASRHLQPTPISARAERVVARDAAVDGSFLDFTPRHQAVYSFLNGLEIHHLVATARVLEDMGYLPILLGNLQRATGINRSRLLVVLTLAGDRGKHREDELRKALEADLANIPDDQVKALFNLFTFTPLTTLTVPPSSSMPDVTLVKQIADTVFLPPVKLVEDAVNLMDKESPGDSTQVSQDEAVNVGMVPAKPHTLEATKKATLIEESDKAKTLRVEETPAVYVKNILTNAGFDYDTWLKDFVDTSFLGVSISPSIHKEFAAILKQLEQRFADLYGGPSKSPAEAGKYLGVRTIGGSRSFPTCAALSSHLFGLAIDVNYTANPYISESSSNLVFPRAGILVNGAEMSLTLSSSFDELKKLNSALVSYFALSDDPKLEENPNLRRFIERYASDVKAPLSKKKKLSEAERKIVDDAEALTKETALGVLAEAAKKIIESDLQFLAGRWERGSNVEVIKKGGFFDFSKEFVDGMTQGTGLDWGGGSYGDMMHFDWRNSGTGAKVQRAITAYKKEKKAEAETAYSEESEEARKARREAEKAAKKQAAEEAKAKAKAEAEAKAQARAEAKAKAKAEAEAKKQGGAKKK</sequence>
<feature type="compositionally biased region" description="Basic and acidic residues" evidence="1">
    <location>
        <begin position="707"/>
        <end position="757"/>
    </location>
</feature>
<feature type="domain" description="eCIS core" evidence="2">
    <location>
        <begin position="86"/>
        <end position="162"/>
    </location>
</feature>
<reference evidence="3 4" key="1">
    <citation type="submission" date="2019-08" db="EMBL/GenBank/DDBJ databases">
        <title>Archangium and Cystobacter genomes.</title>
        <authorList>
            <person name="Chen I.-C.K."/>
            <person name="Wielgoss S."/>
        </authorList>
    </citation>
    <scope>NUCLEOTIDE SEQUENCE [LARGE SCALE GENOMIC DNA]</scope>
    <source>
        <strain evidence="3 4">Cbm 6</strain>
    </source>
</reference>
<protein>
    <submittedName>
        <fullName evidence="3">DUF4157 domain-containing protein</fullName>
    </submittedName>
</protein>
<organism evidence="3 4">
    <name type="scientific">Archangium minus</name>
    <dbReference type="NCBI Taxonomy" id="83450"/>
    <lineage>
        <taxon>Bacteria</taxon>
        <taxon>Pseudomonadati</taxon>
        <taxon>Myxococcota</taxon>
        <taxon>Myxococcia</taxon>
        <taxon>Myxococcales</taxon>
        <taxon>Cystobacterineae</taxon>
        <taxon>Archangiaceae</taxon>
        <taxon>Archangium</taxon>
    </lineage>
</organism>
<evidence type="ECO:0000313" key="3">
    <source>
        <dbReference type="EMBL" id="WNG46193.1"/>
    </source>
</evidence>
<keyword evidence="4" id="KW-1185">Reference proteome</keyword>
<proteinExistence type="predicted"/>
<name>A0ABY9WR28_9BACT</name>
<dbReference type="Pfam" id="PF13699">
    <property type="entry name" value="eCIS_core"/>
    <property type="match status" value="1"/>
</dbReference>
<accession>A0ABY9WR28</accession>
<evidence type="ECO:0000256" key="1">
    <source>
        <dbReference type="SAM" id="MobiDB-lite"/>
    </source>
</evidence>
<evidence type="ECO:0000259" key="2">
    <source>
        <dbReference type="Pfam" id="PF13699"/>
    </source>
</evidence>
<dbReference type="Proteomes" id="UP001611383">
    <property type="component" value="Chromosome"/>
</dbReference>
<feature type="region of interest" description="Disordered" evidence="1">
    <location>
        <begin position="38"/>
        <end position="69"/>
    </location>
</feature>
<feature type="compositionally biased region" description="Polar residues" evidence="1">
    <location>
        <begin position="38"/>
        <end position="53"/>
    </location>
</feature>
<feature type="region of interest" description="Disordered" evidence="1">
    <location>
        <begin position="696"/>
        <end position="764"/>
    </location>
</feature>